<keyword evidence="1" id="KW-1133">Transmembrane helix</keyword>
<feature type="transmembrane region" description="Helical" evidence="1">
    <location>
        <begin position="37"/>
        <end position="61"/>
    </location>
</feature>
<accession>A0A1I2N3W7</accession>
<keyword evidence="3" id="KW-1185">Reference proteome</keyword>
<evidence type="ECO:0000313" key="2">
    <source>
        <dbReference type="EMBL" id="SFF98544.1"/>
    </source>
</evidence>
<evidence type="ECO:0000313" key="3">
    <source>
        <dbReference type="Proteomes" id="UP000198752"/>
    </source>
</evidence>
<name>A0A1I2N3W7_9BACL</name>
<keyword evidence="1" id="KW-0812">Transmembrane</keyword>
<dbReference type="Proteomes" id="UP000198752">
    <property type="component" value="Unassembled WGS sequence"/>
</dbReference>
<feature type="transmembrane region" description="Helical" evidence="1">
    <location>
        <begin position="6"/>
        <end position="30"/>
    </location>
</feature>
<keyword evidence="1" id="KW-0472">Membrane</keyword>
<sequence>MIISGLQLWLCYGIIGLIMGSLLGLLPFWCTWRPKHFAAFFLFLVAWLPVVILALILAPLANRFRFMQESDC</sequence>
<reference evidence="3" key="1">
    <citation type="submission" date="2016-10" db="EMBL/GenBank/DDBJ databases">
        <authorList>
            <person name="Varghese N."/>
            <person name="Submissions S."/>
        </authorList>
    </citation>
    <scope>NUCLEOTIDE SEQUENCE [LARGE SCALE GENOMIC DNA]</scope>
    <source>
        <strain evidence="3">ATCC 700379</strain>
    </source>
</reference>
<proteinExistence type="predicted"/>
<evidence type="ECO:0000256" key="1">
    <source>
        <dbReference type="SAM" id="Phobius"/>
    </source>
</evidence>
<dbReference type="EMBL" id="FOOY01000003">
    <property type="protein sequence ID" value="SFF98544.1"/>
    <property type="molecule type" value="Genomic_DNA"/>
</dbReference>
<organism evidence="2 3">
    <name type="scientific">Sporolactobacillus nakayamae</name>
    <dbReference type="NCBI Taxonomy" id="269670"/>
    <lineage>
        <taxon>Bacteria</taxon>
        <taxon>Bacillati</taxon>
        <taxon>Bacillota</taxon>
        <taxon>Bacilli</taxon>
        <taxon>Bacillales</taxon>
        <taxon>Sporolactobacillaceae</taxon>
        <taxon>Sporolactobacillus</taxon>
    </lineage>
</organism>
<dbReference type="AlphaFoldDB" id="A0A1I2N3W7"/>
<dbReference type="STRING" id="269670.SAMN02982927_00279"/>
<gene>
    <name evidence="2" type="ORF">SAMN02982927_00279</name>
</gene>
<protein>
    <submittedName>
        <fullName evidence="2">Uncharacterized protein</fullName>
    </submittedName>
</protein>